<dbReference type="KEGG" id="slom:PXH66_20145"/>
<proteinExistence type="predicted"/>
<evidence type="ECO:0000256" key="1">
    <source>
        <dbReference type="SAM" id="MobiDB-lite"/>
    </source>
</evidence>
<feature type="compositionally biased region" description="Basic residues" evidence="1">
    <location>
        <begin position="53"/>
        <end position="66"/>
    </location>
</feature>
<dbReference type="EMBL" id="CP119075">
    <property type="protein sequence ID" value="WED64661.1"/>
    <property type="molecule type" value="Genomic_DNA"/>
</dbReference>
<keyword evidence="3" id="KW-1185">Reference proteome</keyword>
<dbReference type="AlphaFoldDB" id="A0AAE9ZWF1"/>
<sequence>MMDPESPTPAPKANWELKEVRYSLRDLLKEVASEQDSGSFGMEKLRQQDIGKMFKKRPRKRRDSNS</sequence>
<protein>
    <submittedName>
        <fullName evidence="2">Uncharacterized protein</fullName>
    </submittedName>
</protein>
<evidence type="ECO:0000313" key="3">
    <source>
        <dbReference type="Proteomes" id="UP001218638"/>
    </source>
</evidence>
<feature type="region of interest" description="Disordered" evidence="1">
    <location>
        <begin position="32"/>
        <end position="66"/>
    </location>
</feature>
<gene>
    <name evidence="2" type="ORF">PXH66_20145</name>
</gene>
<dbReference type="Proteomes" id="UP001218638">
    <property type="component" value="Chromosome"/>
</dbReference>
<evidence type="ECO:0000313" key="2">
    <source>
        <dbReference type="EMBL" id="WED64661.1"/>
    </source>
</evidence>
<reference evidence="2" key="1">
    <citation type="submission" date="2023-03" db="EMBL/GenBank/DDBJ databases">
        <title>Lomoglobus Profundus gen. nov., sp. nov., a novel member of the phylum Verrucomicrobia, isolated from deep-marine sediment of South China Sea.</title>
        <authorList>
            <person name="Ahmad T."/>
            <person name="Ishaq S.E."/>
            <person name="Wang F."/>
        </authorList>
    </citation>
    <scope>NUCLEOTIDE SEQUENCE</scope>
    <source>
        <strain evidence="2">LMO-M01</strain>
    </source>
</reference>
<accession>A0AAE9ZWF1</accession>
<organism evidence="2 3">
    <name type="scientific">Synoicihabitans lomoniglobus</name>
    <dbReference type="NCBI Taxonomy" id="2909285"/>
    <lineage>
        <taxon>Bacteria</taxon>
        <taxon>Pseudomonadati</taxon>
        <taxon>Verrucomicrobiota</taxon>
        <taxon>Opitutia</taxon>
        <taxon>Opitutales</taxon>
        <taxon>Opitutaceae</taxon>
        <taxon>Synoicihabitans</taxon>
    </lineage>
</organism>
<dbReference type="RefSeq" id="WP_330929946.1">
    <property type="nucleotide sequence ID" value="NZ_CP119075.1"/>
</dbReference>
<name>A0AAE9ZWF1_9BACT</name>